<dbReference type="AlphaFoldDB" id="A0A8T0I4X0"/>
<dbReference type="GO" id="GO:0005524">
    <property type="term" value="F:ATP binding"/>
    <property type="evidence" value="ECO:0007669"/>
    <property type="project" value="InterPro"/>
</dbReference>
<keyword evidence="3" id="KW-1185">Reference proteome</keyword>
<organism evidence="2 3">
    <name type="scientific">Ceratodon purpureus</name>
    <name type="common">Fire moss</name>
    <name type="synonym">Dicranum purpureum</name>
    <dbReference type="NCBI Taxonomy" id="3225"/>
    <lineage>
        <taxon>Eukaryota</taxon>
        <taxon>Viridiplantae</taxon>
        <taxon>Streptophyta</taxon>
        <taxon>Embryophyta</taxon>
        <taxon>Bryophyta</taxon>
        <taxon>Bryophytina</taxon>
        <taxon>Bryopsida</taxon>
        <taxon>Dicranidae</taxon>
        <taxon>Pseudoditrichales</taxon>
        <taxon>Ditrichaceae</taxon>
        <taxon>Ceratodon</taxon>
    </lineage>
</organism>
<name>A0A8T0I4X0_CERPU</name>
<protein>
    <recommendedName>
        <fullName evidence="1">Protein kinase domain-containing protein</fullName>
    </recommendedName>
</protein>
<reference evidence="2" key="1">
    <citation type="submission" date="2020-06" db="EMBL/GenBank/DDBJ databases">
        <title>WGS assembly of Ceratodon purpureus strain R40.</title>
        <authorList>
            <person name="Carey S.B."/>
            <person name="Jenkins J."/>
            <person name="Shu S."/>
            <person name="Lovell J.T."/>
            <person name="Sreedasyam A."/>
            <person name="Maumus F."/>
            <person name="Tiley G.P."/>
            <person name="Fernandez-Pozo N."/>
            <person name="Barry K."/>
            <person name="Chen C."/>
            <person name="Wang M."/>
            <person name="Lipzen A."/>
            <person name="Daum C."/>
            <person name="Saski C.A."/>
            <person name="Payton A.C."/>
            <person name="Mcbreen J.C."/>
            <person name="Conrad R.E."/>
            <person name="Kollar L.M."/>
            <person name="Olsson S."/>
            <person name="Huttunen S."/>
            <person name="Landis J.B."/>
            <person name="Wickett N.J."/>
            <person name="Johnson M.G."/>
            <person name="Rensing S.A."/>
            <person name="Grimwood J."/>
            <person name="Schmutz J."/>
            <person name="Mcdaniel S.F."/>
        </authorList>
    </citation>
    <scope>NUCLEOTIDE SEQUENCE</scope>
    <source>
        <strain evidence="2">R40</strain>
    </source>
</reference>
<evidence type="ECO:0000313" key="3">
    <source>
        <dbReference type="Proteomes" id="UP000822688"/>
    </source>
</evidence>
<evidence type="ECO:0000259" key="1">
    <source>
        <dbReference type="PROSITE" id="PS50011"/>
    </source>
</evidence>
<dbReference type="InterPro" id="IPR011009">
    <property type="entry name" value="Kinase-like_dom_sf"/>
</dbReference>
<sequence length="386" mass="44110">MEACKYCNVSVNDDEYATALCEIIPTSDASFSGASVHGAEQQSSEFITAHAADIEASKVHWSELKTELRSDGEEQEEQRSNREVFRDLVKRTSVSGLFNQIRFTNFLDNDDFVLREKIAEGGQAEIYLAEHRAEKYSGQSSKVTVMKVFKLEGLPLLHLQHQLPLGFVNNPDHAHCSCIHVRLLDDGRFAFQMMRYWGDLRKLINLRMQDNHHQCPPFTMIKACIIMREIAEGMLELRGRNVTHRDLKASNVLVRGATDLCPRHGDAFHCKVADYECSGRVMGTKFWRAPEILRALKDKDIHIKPELFSESADVYSYAMTCYEVLTGKIPFEGVRSNDYEPIFSGQVQLEWPLYSEPKLKALMVRCSDLQPSRRPTFEEIVEILVI</sequence>
<dbReference type="InterPro" id="IPR000719">
    <property type="entry name" value="Prot_kinase_dom"/>
</dbReference>
<dbReference type="GO" id="GO:0005737">
    <property type="term" value="C:cytoplasm"/>
    <property type="evidence" value="ECO:0007669"/>
    <property type="project" value="TreeGrafter"/>
</dbReference>
<proteinExistence type="predicted"/>
<dbReference type="InterPro" id="IPR008271">
    <property type="entry name" value="Ser/Thr_kinase_AS"/>
</dbReference>
<dbReference type="PROSITE" id="PS00108">
    <property type="entry name" value="PROTEIN_KINASE_ST"/>
    <property type="match status" value="1"/>
</dbReference>
<gene>
    <name evidence="2" type="ORF">KC19_5G167400</name>
</gene>
<dbReference type="InterPro" id="IPR001245">
    <property type="entry name" value="Ser-Thr/Tyr_kinase_cat_dom"/>
</dbReference>
<dbReference type="Gene3D" id="1.10.510.10">
    <property type="entry name" value="Transferase(Phosphotransferase) domain 1"/>
    <property type="match status" value="1"/>
</dbReference>
<dbReference type="Proteomes" id="UP000822688">
    <property type="component" value="Chromosome 5"/>
</dbReference>
<feature type="domain" description="Protein kinase" evidence="1">
    <location>
        <begin position="112"/>
        <end position="386"/>
    </location>
</feature>
<dbReference type="GO" id="GO:0007165">
    <property type="term" value="P:signal transduction"/>
    <property type="evidence" value="ECO:0007669"/>
    <property type="project" value="TreeGrafter"/>
</dbReference>
<dbReference type="SMART" id="SM00220">
    <property type="entry name" value="S_TKc"/>
    <property type="match status" value="1"/>
</dbReference>
<dbReference type="PANTHER" id="PTHR23257">
    <property type="entry name" value="SERINE-THREONINE PROTEIN KINASE"/>
    <property type="match status" value="1"/>
</dbReference>
<evidence type="ECO:0000313" key="2">
    <source>
        <dbReference type="EMBL" id="KAG0577598.1"/>
    </source>
</evidence>
<dbReference type="SUPFAM" id="SSF56112">
    <property type="entry name" value="Protein kinase-like (PK-like)"/>
    <property type="match status" value="1"/>
</dbReference>
<dbReference type="Pfam" id="PF07714">
    <property type="entry name" value="PK_Tyr_Ser-Thr"/>
    <property type="match status" value="1"/>
</dbReference>
<accession>A0A8T0I4X0</accession>
<dbReference type="EMBL" id="CM026425">
    <property type="protein sequence ID" value="KAG0577598.1"/>
    <property type="molecule type" value="Genomic_DNA"/>
</dbReference>
<dbReference type="PROSITE" id="PS50011">
    <property type="entry name" value="PROTEIN_KINASE_DOM"/>
    <property type="match status" value="1"/>
</dbReference>
<comment type="caution">
    <text evidence="2">The sequence shown here is derived from an EMBL/GenBank/DDBJ whole genome shotgun (WGS) entry which is preliminary data.</text>
</comment>
<dbReference type="InterPro" id="IPR050167">
    <property type="entry name" value="Ser_Thr_protein_kinase"/>
</dbReference>
<dbReference type="PANTHER" id="PTHR23257:SF969">
    <property type="entry name" value="INTEGRIN-LINKED PROTEIN KINASE"/>
    <property type="match status" value="1"/>
</dbReference>
<dbReference type="GO" id="GO:0004672">
    <property type="term" value="F:protein kinase activity"/>
    <property type="evidence" value="ECO:0007669"/>
    <property type="project" value="InterPro"/>
</dbReference>